<reference evidence="1 2" key="1">
    <citation type="journal article" date="2014" name="PLoS ONE">
        <title>Genome Information of Methylobacterium oryzae, a Plant-Probiotic Methylotroph in the Phyllosphere.</title>
        <authorList>
            <person name="Kwak M.J."/>
            <person name="Jeong H."/>
            <person name="Madhaiyan M."/>
            <person name="Lee Y."/>
            <person name="Sa T.M."/>
            <person name="Oh T.K."/>
            <person name="Kim J.F."/>
        </authorList>
    </citation>
    <scope>NUCLEOTIDE SEQUENCE [LARGE SCALE GENOMIC DNA]</scope>
    <source>
        <strain evidence="1 2">CBMB20</strain>
    </source>
</reference>
<gene>
    <name evidence="1" type="ORF">MOC_3985</name>
</gene>
<proteinExistence type="predicted"/>
<name>A0A089NYZ2_9HYPH</name>
<keyword evidence="2" id="KW-1185">Reference proteome</keyword>
<dbReference type="KEGG" id="mor:MOC_3985"/>
<sequence length="77" mass="8701">MLVLHIGKLLRHPAYRRESIVSALLLRHLPHDAGYAWHGEASLRTRLVGAGLDEASLDHLIRNVQAEHLRLRRPADA</sequence>
<dbReference type="HOGENOM" id="CLU_179972_0_0_5"/>
<organism evidence="1 2">
    <name type="scientific">Methylobacterium oryzae CBMB20</name>
    <dbReference type="NCBI Taxonomy" id="693986"/>
    <lineage>
        <taxon>Bacteria</taxon>
        <taxon>Pseudomonadati</taxon>
        <taxon>Pseudomonadota</taxon>
        <taxon>Alphaproteobacteria</taxon>
        <taxon>Hyphomicrobiales</taxon>
        <taxon>Methylobacteriaceae</taxon>
        <taxon>Methylobacterium</taxon>
    </lineage>
</organism>
<dbReference type="EMBL" id="CP003811">
    <property type="protein sequence ID" value="AIQ91740.1"/>
    <property type="molecule type" value="Genomic_DNA"/>
</dbReference>
<dbReference type="Proteomes" id="UP000029492">
    <property type="component" value="Chromosome"/>
</dbReference>
<dbReference type="AlphaFoldDB" id="A0A089NYZ2"/>
<dbReference type="eggNOG" id="ENOG50310BS">
    <property type="taxonomic scope" value="Bacteria"/>
</dbReference>
<evidence type="ECO:0000313" key="1">
    <source>
        <dbReference type="EMBL" id="AIQ91740.1"/>
    </source>
</evidence>
<protein>
    <submittedName>
        <fullName evidence="1">Protein of unassigned function</fullName>
    </submittedName>
</protein>
<accession>A0A089NYZ2</accession>
<dbReference type="GeneID" id="96607246"/>
<dbReference type="RefSeq" id="WP_236952712.1">
    <property type="nucleotide sequence ID" value="NZ_CP003811.1"/>
</dbReference>
<evidence type="ECO:0000313" key="2">
    <source>
        <dbReference type="Proteomes" id="UP000029492"/>
    </source>
</evidence>
<dbReference type="STRING" id="693986.MOC_3985"/>